<sequence>MAPTIKHFLVSALSLSSTYQFVNAIPFEGLDTPEDGLAKRATGWTHKKGEVANCAQYYYTHNNGETCDDILDFYKKSLSLTEAKLKKYNPYLVTNRCKLKRKEVYCVRVAGEKATPASAAPGPKAQAPVAAKGAAQSPAKGNAKTPAKGAAATDEDDDEDAKPSAKSSAKGATKPPAKGAANPAAKGAAAADEDDDEDEKPSKKTSTAPSASATAKVKGSSAANNASMYLPVDVVTAFNASIARTLNKYAIIGASISRASLKCVDRMEITDMEKKHPDTFNLLMLALNKMQTATSSDAYSYYQLSGIHGAPYVSWPVENLKPKVAYDTSTGYCVHRNARFGSWHRPYMLSFEQAIIVSAEKCLSEFTGESARRYKKAFEKLRWPFWDWARKTTQSHLPDCTKNATITVMKPNKAGTAVSATIDNPLYAYKFKNGENSFFKSPFVGVKQTSRRPAKALLPSNETAADIAMFSGYKTRRKQTYNALMSNGTFNSFSNDLEGIHNDVHVQCGGNGIMSYISYAAFEPLFWLHHNNIDRLMALWQAANPGKDSWLQPDEAVATYQRPIAKDVDDGDDDDDDDDDDTLEKNDALHKDTLETPMYPFAHADGTFWTADDVKDVRTIWKYNYGYPEVPCEAASMSDTELDDFTTEKINELYKDIPELDESTTAITTKGKGKNAKRSIEARKTMEWDANIVIDQSELCGTVVIFLFFGDPPSNTTLWDSCKKKIGTLTLLGAPKKHRMSKIEAATVPLTPALKKMGVKGTDDEVTAQLKKNLVWRCWNIDSEGVGREVPIKNLTTLKVAVTETKVIIPIDNTAKPVFGNVTLKTAVTEDKKGGVVTLKDIIAPKKKNGQRKAPRKGLVKIVDKKKAAKKAAQKKAGKKPGKKSAKKPVQKPAAKKPVAKKPAVKPEAKSPTGVQSSDDDAVTVTVTVTKHGSAPTGTPGKAGSVKVQPAGGSAKSPTNPSAKTPAKAPGSPPAKAANSPAKTAKEAENPPAKTPPKTPAKAPQNADSEQEGAGGGY</sequence>
<comment type="catalytic activity">
    <reaction evidence="9">
        <text>2 L-dopa + O2 = 2 L-dopaquinone + 2 H2O</text>
        <dbReference type="Rhea" id="RHEA:34287"/>
        <dbReference type="ChEBI" id="CHEBI:15377"/>
        <dbReference type="ChEBI" id="CHEBI:15379"/>
        <dbReference type="ChEBI" id="CHEBI:57504"/>
        <dbReference type="ChEBI" id="CHEBI:57924"/>
        <dbReference type="EC" id="1.14.18.1"/>
    </reaction>
</comment>
<keyword evidence="8" id="KW-0470">Melanin biosynthesis</keyword>
<evidence type="ECO:0000256" key="1">
    <source>
        <dbReference type="ARBA" id="ARBA00001973"/>
    </source>
</evidence>
<reference evidence="15 16" key="1">
    <citation type="submission" date="2019-10" db="EMBL/GenBank/DDBJ databases">
        <authorList>
            <person name="Palmer J.M."/>
        </authorList>
    </citation>
    <scope>NUCLEOTIDE SEQUENCE [LARGE SCALE GENOMIC DNA]</scope>
    <source>
        <strain evidence="15 16">TWF696</strain>
    </source>
</reference>
<dbReference type="Pfam" id="PF18132">
    <property type="entry name" value="Tyrosinase_C"/>
    <property type="match status" value="1"/>
</dbReference>
<accession>A0AAV9UVM5</accession>
<keyword evidence="5" id="KW-0560">Oxidoreductase</keyword>
<keyword evidence="7" id="KW-0503">Monooxygenase</keyword>
<evidence type="ECO:0000256" key="3">
    <source>
        <dbReference type="ARBA" id="ARBA00011906"/>
    </source>
</evidence>
<dbReference type="PRINTS" id="PR00092">
    <property type="entry name" value="TYROSINASE"/>
</dbReference>
<dbReference type="PANTHER" id="PTHR11474">
    <property type="entry name" value="TYROSINASE FAMILY MEMBER"/>
    <property type="match status" value="1"/>
</dbReference>
<protein>
    <recommendedName>
        <fullName evidence="3">tyrosinase</fullName>
        <ecNumber evidence="3">1.14.18.1</ecNumber>
    </recommendedName>
</protein>
<evidence type="ECO:0000256" key="2">
    <source>
        <dbReference type="ARBA" id="ARBA00009928"/>
    </source>
</evidence>
<dbReference type="GO" id="GO:0046872">
    <property type="term" value="F:metal ion binding"/>
    <property type="evidence" value="ECO:0007669"/>
    <property type="project" value="UniProtKB-KW"/>
</dbReference>
<evidence type="ECO:0000256" key="4">
    <source>
        <dbReference type="ARBA" id="ARBA00022723"/>
    </source>
</evidence>
<proteinExistence type="inferred from homology"/>
<feature type="signal peptide" evidence="12">
    <location>
        <begin position="1"/>
        <end position="24"/>
    </location>
</feature>
<feature type="compositionally biased region" description="Low complexity" evidence="11">
    <location>
        <begin position="164"/>
        <end position="190"/>
    </location>
</feature>
<comment type="cofactor">
    <cofactor evidence="1">
        <name>Cu(2+)</name>
        <dbReference type="ChEBI" id="CHEBI:29036"/>
    </cofactor>
</comment>
<feature type="compositionally biased region" description="Low complexity" evidence="11">
    <location>
        <begin position="119"/>
        <end position="152"/>
    </location>
</feature>
<feature type="region of interest" description="Disordered" evidence="11">
    <location>
        <begin position="561"/>
        <end position="584"/>
    </location>
</feature>
<gene>
    <name evidence="15" type="ORF">TWF696_006618</name>
</gene>
<feature type="compositionally biased region" description="Low complexity" evidence="11">
    <location>
        <begin position="961"/>
        <end position="983"/>
    </location>
</feature>
<dbReference type="EMBL" id="JAVHNQ010000005">
    <property type="protein sequence ID" value="KAK6346491.1"/>
    <property type="molecule type" value="Genomic_DNA"/>
</dbReference>
<keyword evidence="12" id="KW-0732">Signal</keyword>
<dbReference type="InterPro" id="IPR002227">
    <property type="entry name" value="Tyrosinase_Cu-bd"/>
</dbReference>
<feature type="region of interest" description="Disordered" evidence="11">
    <location>
        <begin position="115"/>
        <end position="218"/>
    </location>
</feature>
<evidence type="ECO:0000256" key="11">
    <source>
        <dbReference type="SAM" id="MobiDB-lite"/>
    </source>
</evidence>
<feature type="compositionally biased region" description="Basic residues" evidence="11">
    <location>
        <begin position="867"/>
        <end position="904"/>
    </location>
</feature>
<dbReference type="GO" id="GO:0004503">
    <property type="term" value="F:tyrosinase activity"/>
    <property type="evidence" value="ECO:0007669"/>
    <property type="project" value="UniProtKB-EC"/>
</dbReference>
<evidence type="ECO:0000256" key="9">
    <source>
        <dbReference type="ARBA" id="ARBA00048233"/>
    </source>
</evidence>
<evidence type="ECO:0000259" key="13">
    <source>
        <dbReference type="Pfam" id="PF00264"/>
    </source>
</evidence>
<feature type="domain" description="Tyrosinase copper-binding" evidence="13">
    <location>
        <begin position="300"/>
        <end position="542"/>
    </location>
</feature>
<dbReference type="Pfam" id="PF00264">
    <property type="entry name" value="Tyrosinase"/>
    <property type="match status" value="1"/>
</dbReference>
<evidence type="ECO:0000256" key="6">
    <source>
        <dbReference type="ARBA" id="ARBA00023008"/>
    </source>
</evidence>
<name>A0AAV9UVM5_9PEZI</name>
<evidence type="ECO:0000256" key="10">
    <source>
        <dbReference type="ARBA" id="ARBA00048881"/>
    </source>
</evidence>
<organism evidence="15 16">
    <name type="scientific">Orbilia brochopaga</name>
    <dbReference type="NCBI Taxonomy" id="3140254"/>
    <lineage>
        <taxon>Eukaryota</taxon>
        <taxon>Fungi</taxon>
        <taxon>Dikarya</taxon>
        <taxon>Ascomycota</taxon>
        <taxon>Pezizomycotina</taxon>
        <taxon>Orbiliomycetes</taxon>
        <taxon>Orbiliales</taxon>
        <taxon>Orbiliaceae</taxon>
        <taxon>Orbilia</taxon>
    </lineage>
</organism>
<evidence type="ECO:0000313" key="15">
    <source>
        <dbReference type="EMBL" id="KAK6346491.1"/>
    </source>
</evidence>
<dbReference type="SUPFAM" id="SSF48056">
    <property type="entry name" value="Di-copper centre-containing domain"/>
    <property type="match status" value="1"/>
</dbReference>
<dbReference type="InterPro" id="IPR008922">
    <property type="entry name" value="Di-copper_centre_dom_sf"/>
</dbReference>
<feature type="domain" description="Tyrosinase C-terminal" evidence="14">
    <location>
        <begin position="687"/>
        <end position="802"/>
    </location>
</feature>
<comment type="similarity">
    <text evidence="2">Belongs to the tyrosinase family.</text>
</comment>
<feature type="chain" id="PRO_5043350831" description="tyrosinase" evidence="12">
    <location>
        <begin position="25"/>
        <end position="1018"/>
    </location>
</feature>
<feature type="compositionally biased region" description="Acidic residues" evidence="11">
    <location>
        <begin position="569"/>
        <end position="582"/>
    </location>
</feature>
<evidence type="ECO:0000256" key="12">
    <source>
        <dbReference type="SAM" id="SignalP"/>
    </source>
</evidence>
<dbReference type="InterPro" id="IPR041640">
    <property type="entry name" value="Tyrosinase_C"/>
</dbReference>
<feature type="region of interest" description="Disordered" evidence="11">
    <location>
        <begin position="847"/>
        <end position="1018"/>
    </location>
</feature>
<dbReference type="EC" id="1.14.18.1" evidence="3"/>
<evidence type="ECO:0000256" key="7">
    <source>
        <dbReference type="ARBA" id="ARBA00023033"/>
    </source>
</evidence>
<evidence type="ECO:0000313" key="16">
    <source>
        <dbReference type="Proteomes" id="UP001375240"/>
    </source>
</evidence>
<comment type="caution">
    <text evidence="15">The sequence shown here is derived from an EMBL/GenBank/DDBJ whole genome shotgun (WGS) entry which is preliminary data.</text>
</comment>
<dbReference type="PANTHER" id="PTHR11474:SF76">
    <property type="entry name" value="SHKT DOMAIN-CONTAINING PROTEIN"/>
    <property type="match status" value="1"/>
</dbReference>
<keyword evidence="16" id="KW-1185">Reference proteome</keyword>
<comment type="catalytic activity">
    <reaction evidence="10">
        <text>L-tyrosine + O2 = L-dopaquinone + H2O</text>
        <dbReference type="Rhea" id="RHEA:18117"/>
        <dbReference type="ChEBI" id="CHEBI:15377"/>
        <dbReference type="ChEBI" id="CHEBI:15379"/>
        <dbReference type="ChEBI" id="CHEBI:57924"/>
        <dbReference type="ChEBI" id="CHEBI:58315"/>
        <dbReference type="EC" id="1.14.18.1"/>
    </reaction>
</comment>
<dbReference type="Proteomes" id="UP001375240">
    <property type="component" value="Unassembled WGS sequence"/>
</dbReference>
<dbReference type="Gene3D" id="1.10.1280.10">
    <property type="entry name" value="Di-copper center containing domain from catechol oxidase"/>
    <property type="match status" value="1"/>
</dbReference>
<feature type="compositionally biased region" description="Basic residues" evidence="11">
    <location>
        <begin position="847"/>
        <end position="859"/>
    </location>
</feature>
<evidence type="ECO:0000256" key="5">
    <source>
        <dbReference type="ARBA" id="ARBA00023002"/>
    </source>
</evidence>
<dbReference type="GO" id="GO:0042438">
    <property type="term" value="P:melanin biosynthetic process"/>
    <property type="evidence" value="ECO:0007669"/>
    <property type="project" value="UniProtKB-KW"/>
</dbReference>
<keyword evidence="4" id="KW-0479">Metal-binding</keyword>
<evidence type="ECO:0000256" key="8">
    <source>
        <dbReference type="ARBA" id="ARBA00023101"/>
    </source>
</evidence>
<keyword evidence="6" id="KW-0186">Copper</keyword>
<dbReference type="InterPro" id="IPR050316">
    <property type="entry name" value="Tyrosinase/Hemocyanin"/>
</dbReference>
<evidence type="ECO:0000259" key="14">
    <source>
        <dbReference type="Pfam" id="PF18132"/>
    </source>
</evidence>
<feature type="compositionally biased region" description="Low complexity" evidence="11">
    <location>
        <begin position="204"/>
        <end position="216"/>
    </location>
</feature>
<dbReference type="AlphaFoldDB" id="A0AAV9UVM5"/>